<dbReference type="InterPro" id="IPR002654">
    <property type="entry name" value="Glyco_trans_25"/>
</dbReference>
<evidence type="ECO:0000313" key="2">
    <source>
        <dbReference type="EMBL" id="QIC68113.1"/>
    </source>
</evidence>
<proteinExistence type="predicted"/>
<dbReference type="EMBL" id="CP044463">
    <property type="protein sequence ID" value="QIC68113.1"/>
    <property type="molecule type" value="Genomic_DNA"/>
</dbReference>
<gene>
    <name evidence="2" type="ORF">FSC10_12460</name>
</gene>
<sequence length="254" mass="29666">MNNYVISLKSAVDRRAHIQNEFNSQSIPFNFFEAIEPPLNKELLEKFKLNTKANKLTENETACFLSHFSLWNKVIKEKLNYIVIFEDDIYLSENASDFLCGEWPINKDIIKIEKVYKKVVLKQNEKIKVGESEYTIGVLQKGHLGAGGYVLSYAAAKDLIAYVQSLNVLDHIDQILFNQYLKKGKYPISQLNPVLCIQDCILNPNNQAFDSFLQWRENNIKIKLPFTKKIKREVIRLFKKLTEYPYVIQLFFKK</sequence>
<protein>
    <submittedName>
        <fullName evidence="2">Glycosyltransferase family 25 protein</fullName>
    </submittedName>
</protein>
<evidence type="ECO:0000313" key="3">
    <source>
        <dbReference type="Proteomes" id="UP000503505"/>
    </source>
</evidence>
<accession>A0AAE7BYA1</accession>
<dbReference type="CDD" id="cd06532">
    <property type="entry name" value="Glyco_transf_25"/>
    <property type="match status" value="1"/>
</dbReference>
<name>A0AAE7BYA1_9GAMM</name>
<dbReference type="AlphaFoldDB" id="A0AAE7BYA1"/>
<dbReference type="Pfam" id="PF01755">
    <property type="entry name" value="Glyco_transf_25"/>
    <property type="match status" value="1"/>
</dbReference>
<organism evidence="2 3">
    <name type="scientific">Acinetobacter schindleri</name>
    <dbReference type="NCBI Taxonomy" id="108981"/>
    <lineage>
        <taxon>Bacteria</taxon>
        <taxon>Pseudomonadati</taxon>
        <taxon>Pseudomonadota</taxon>
        <taxon>Gammaproteobacteria</taxon>
        <taxon>Moraxellales</taxon>
        <taxon>Moraxellaceae</taxon>
        <taxon>Acinetobacter</taxon>
    </lineage>
</organism>
<dbReference type="Proteomes" id="UP000503505">
    <property type="component" value="Chromosome"/>
</dbReference>
<feature type="domain" description="Glycosyl transferase family 25" evidence="1">
    <location>
        <begin position="2"/>
        <end position="168"/>
    </location>
</feature>
<evidence type="ECO:0000259" key="1">
    <source>
        <dbReference type="Pfam" id="PF01755"/>
    </source>
</evidence>
<dbReference type="RefSeq" id="WP_163172101.1">
    <property type="nucleotide sequence ID" value="NZ_CP044463.1"/>
</dbReference>
<reference evidence="2 3" key="1">
    <citation type="submission" date="2019-09" db="EMBL/GenBank/DDBJ databases">
        <title>Non-baumannii Acinetobacter spp. carrying blaNDM-1 isolated in China.</title>
        <authorList>
            <person name="Cui C."/>
            <person name="Chen C."/>
            <person name="Sun J."/>
            <person name="Liu Y."/>
        </authorList>
    </citation>
    <scope>NUCLEOTIDE SEQUENCE [LARGE SCALE GENOMIC DNA]</scope>
    <source>
        <strain evidence="2 3">HZE23-1</strain>
    </source>
</reference>